<dbReference type="AlphaFoldDB" id="D0N8W9"/>
<dbReference type="KEGG" id="pif:PITG_07695"/>
<name>D0N8W9_PHYIT</name>
<dbReference type="OrthoDB" id="164904at2759"/>
<evidence type="ECO:0000256" key="1">
    <source>
        <dbReference type="ARBA" id="ARBA00009569"/>
    </source>
</evidence>
<reference evidence="4" key="1">
    <citation type="journal article" date="2009" name="Nature">
        <title>Genome sequence and analysis of the Irish potato famine pathogen Phytophthora infestans.</title>
        <authorList>
            <consortium name="The Broad Institute Genome Sequencing Platform"/>
            <person name="Haas B.J."/>
            <person name="Kamoun S."/>
            <person name="Zody M.C."/>
            <person name="Jiang R.H."/>
            <person name="Handsaker R.E."/>
            <person name="Cano L.M."/>
            <person name="Grabherr M."/>
            <person name="Kodira C.D."/>
            <person name="Raffaele S."/>
            <person name="Torto-Alalibo T."/>
            <person name="Bozkurt T.O."/>
            <person name="Ah-Fong A.M."/>
            <person name="Alvarado L."/>
            <person name="Anderson V.L."/>
            <person name="Armstrong M.R."/>
            <person name="Avrova A."/>
            <person name="Baxter L."/>
            <person name="Beynon J."/>
            <person name="Boevink P.C."/>
            <person name="Bollmann S.R."/>
            <person name="Bos J.I."/>
            <person name="Bulone V."/>
            <person name="Cai G."/>
            <person name="Cakir C."/>
            <person name="Carrington J.C."/>
            <person name="Chawner M."/>
            <person name="Conti L."/>
            <person name="Costanzo S."/>
            <person name="Ewan R."/>
            <person name="Fahlgren N."/>
            <person name="Fischbach M.A."/>
            <person name="Fugelstad J."/>
            <person name="Gilroy E.M."/>
            <person name="Gnerre S."/>
            <person name="Green P.J."/>
            <person name="Grenville-Briggs L.J."/>
            <person name="Griffith J."/>
            <person name="Grunwald N.J."/>
            <person name="Horn K."/>
            <person name="Horner N.R."/>
            <person name="Hu C.H."/>
            <person name="Huitema E."/>
            <person name="Jeong D.H."/>
            <person name="Jones A.M."/>
            <person name="Jones J.D."/>
            <person name="Jones R.W."/>
            <person name="Karlsson E.K."/>
            <person name="Kunjeti S.G."/>
            <person name="Lamour K."/>
            <person name="Liu Z."/>
            <person name="Ma L."/>
            <person name="Maclean D."/>
            <person name="Chibucos M.C."/>
            <person name="McDonald H."/>
            <person name="McWalters J."/>
            <person name="Meijer H.J."/>
            <person name="Morgan W."/>
            <person name="Morris P.F."/>
            <person name="Munro C.A."/>
            <person name="O'Neill K."/>
            <person name="Ospina-Giraldo M."/>
            <person name="Pinzon A."/>
            <person name="Pritchard L."/>
            <person name="Ramsahoye B."/>
            <person name="Ren Q."/>
            <person name="Restrepo S."/>
            <person name="Roy S."/>
            <person name="Sadanandom A."/>
            <person name="Savidor A."/>
            <person name="Schornack S."/>
            <person name="Schwartz D.C."/>
            <person name="Schumann U.D."/>
            <person name="Schwessinger B."/>
            <person name="Seyer L."/>
            <person name="Sharpe T."/>
            <person name="Silvar C."/>
            <person name="Song J."/>
            <person name="Studholme D.J."/>
            <person name="Sykes S."/>
            <person name="Thines M."/>
            <person name="van de Vondervoort P.J."/>
            <person name="Phuntumart V."/>
            <person name="Wawra S."/>
            <person name="Weide R."/>
            <person name="Win J."/>
            <person name="Young C."/>
            <person name="Zhou S."/>
            <person name="Fry W."/>
            <person name="Meyers B.C."/>
            <person name="van West P."/>
            <person name="Ristaino J."/>
            <person name="Govers F."/>
            <person name="Birch P.R."/>
            <person name="Whisson S.C."/>
            <person name="Judelson H.S."/>
            <person name="Nusbaum C."/>
        </authorList>
    </citation>
    <scope>NUCLEOTIDE SEQUENCE [LARGE SCALE GENOMIC DNA]</scope>
    <source>
        <strain evidence="4">T30-4</strain>
    </source>
</reference>
<dbReference type="EMBL" id="DS028128">
    <property type="protein sequence ID" value="EEY54004.1"/>
    <property type="molecule type" value="Genomic_DNA"/>
</dbReference>
<evidence type="ECO:0000313" key="4">
    <source>
        <dbReference type="Proteomes" id="UP000006643"/>
    </source>
</evidence>
<dbReference type="RefSeq" id="XP_002904635.1">
    <property type="nucleotide sequence ID" value="XM_002904589.1"/>
</dbReference>
<proteinExistence type="inferred from homology"/>
<protein>
    <submittedName>
        <fullName evidence="3">Uncharacterized protein</fullName>
    </submittedName>
</protein>
<organism evidence="3 4">
    <name type="scientific">Phytophthora infestans (strain T30-4)</name>
    <name type="common">Potato late blight agent</name>
    <dbReference type="NCBI Taxonomy" id="403677"/>
    <lineage>
        <taxon>Eukaryota</taxon>
        <taxon>Sar</taxon>
        <taxon>Stramenopiles</taxon>
        <taxon>Oomycota</taxon>
        <taxon>Peronosporomycetes</taxon>
        <taxon>Peronosporales</taxon>
        <taxon>Peronosporaceae</taxon>
        <taxon>Phytophthora</taxon>
    </lineage>
</organism>
<feature type="compositionally biased region" description="Basic and acidic residues" evidence="2">
    <location>
        <begin position="106"/>
        <end position="121"/>
    </location>
</feature>
<feature type="compositionally biased region" description="Low complexity" evidence="2">
    <location>
        <begin position="123"/>
        <end position="135"/>
    </location>
</feature>
<dbReference type="PANTHER" id="PTHR31911">
    <property type="entry name" value="PROTEIN FAM133"/>
    <property type="match status" value="1"/>
</dbReference>
<dbReference type="PANTHER" id="PTHR31911:SF1">
    <property type="entry name" value="FAMILY WITH SEQUENCE SIMILARITY 133 MEMBER B-RELATED"/>
    <property type="match status" value="1"/>
</dbReference>
<accession>D0N8W9</accession>
<gene>
    <name evidence="3" type="ORF">PITG_07695</name>
</gene>
<dbReference type="eggNOG" id="ENOG502RRWU">
    <property type="taxonomic scope" value="Eukaryota"/>
</dbReference>
<dbReference type="HOGENOM" id="CLU_041096_0_0_1"/>
<sequence length="424" mass="47413">MTSLDTLALYERILSLVDSSELHRSSNVVLSEILSGVGKSVHDVTAAFAKVEEVRDAVHQLEQGKGPSGRSATLLEVMNSTLQLQKELNDKLQGVVSGMKVDGGKVKEKVLKQEKRKREEQSESSSSDSSSSSSSSEDDEEDDDEMLGNEPKKQKQNGSLAAPDKKQSADLSLAHEALSCLSKIRKANPNTNAEISRKWVKTLLDLKLILTHQSSRDAHTTDNPAAEVTARALETAVTVLKKFKWTPERAEEVSSLIAALTDSCSKNEVLRIYFHRVRAQLESLEMSIPQHIREATGVPKLRTEKGKSAKLVEDQKRQAAKTHSQPSKALKVVEEMQDRLEKIIAQAEQWQDGIFSVNQLDKAVKELRDVVSYRLQSWDTLPDLDTGLCADKLIRCIKYIQKPVHREKYLKIVNKLKQKVDSRR</sequence>
<dbReference type="GeneID" id="9462805"/>
<dbReference type="InParanoid" id="D0N8W9"/>
<evidence type="ECO:0000313" key="3">
    <source>
        <dbReference type="EMBL" id="EEY54004.1"/>
    </source>
</evidence>
<keyword evidence="4" id="KW-1185">Reference proteome</keyword>
<dbReference type="OMA" id="MSIPQHI"/>
<dbReference type="InterPro" id="IPR026766">
    <property type="entry name" value="Fam133"/>
</dbReference>
<dbReference type="Proteomes" id="UP000006643">
    <property type="component" value="Unassembled WGS sequence"/>
</dbReference>
<comment type="similarity">
    <text evidence="1">Belongs to the FAM133 family.</text>
</comment>
<feature type="compositionally biased region" description="Acidic residues" evidence="2">
    <location>
        <begin position="136"/>
        <end position="147"/>
    </location>
</feature>
<dbReference type="VEuPathDB" id="FungiDB:PITG_07695"/>
<evidence type="ECO:0000256" key="2">
    <source>
        <dbReference type="SAM" id="MobiDB-lite"/>
    </source>
</evidence>
<feature type="region of interest" description="Disordered" evidence="2">
    <location>
        <begin position="106"/>
        <end position="169"/>
    </location>
</feature>